<dbReference type="PROSITE" id="PS51257">
    <property type="entry name" value="PROKAR_LIPOPROTEIN"/>
    <property type="match status" value="1"/>
</dbReference>
<organism evidence="3 5">
    <name type="scientific">Formosa algae</name>
    <dbReference type="NCBI Taxonomy" id="225843"/>
    <lineage>
        <taxon>Bacteria</taxon>
        <taxon>Pseudomonadati</taxon>
        <taxon>Bacteroidota</taxon>
        <taxon>Flavobacteriia</taxon>
        <taxon>Flavobacteriales</taxon>
        <taxon>Flavobacteriaceae</taxon>
        <taxon>Formosa</taxon>
    </lineage>
</organism>
<dbReference type="Proteomes" id="UP001138672">
    <property type="component" value="Unassembled WGS sequence"/>
</dbReference>
<dbReference type="RefSeq" id="WP_198151473.1">
    <property type="nucleotide sequence ID" value="NZ_JAGGJQ010000012.1"/>
</dbReference>
<evidence type="ECO:0000313" key="5">
    <source>
        <dbReference type="Proteomes" id="UP001138672"/>
    </source>
</evidence>
<keyword evidence="1" id="KW-0732">Signal</keyword>
<evidence type="ECO:0000313" key="6">
    <source>
        <dbReference type="Proteomes" id="UP001231587"/>
    </source>
</evidence>
<evidence type="ECO:0000256" key="1">
    <source>
        <dbReference type="SAM" id="SignalP"/>
    </source>
</evidence>
<dbReference type="InterPro" id="IPR025924">
    <property type="entry name" value="YHYH_dom"/>
</dbReference>
<comment type="caution">
    <text evidence="3">The sequence shown here is derived from an EMBL/GenBank/DDBJ whole genome shotgun (WGS) entry which is preliminary data.</text>
</comment>
<sequence>MKSIHYKLIYIMCITLTLVLSCSSDNGSDADTDLEIEIDDDTDSQGTVDITTVIQANFINDYTEAVSIQVNGDYISISSTGLPDHKTPYWGEGHEMYEDFPGTNHANANTTMIAFNYVMTIPTYPAEASEKEQTDFGPVGMALNGVPLYNDYEGGGLLAEDAWGTFDASGAHPGPNEDYHYHCEGEYLTVDDSNLIGFLRDGFPVYGRKDMDDSYPDDLDENGGHVGVTSDFSEAIYHYHVSNDVYSTSGLYVIKSGDYYGTKGTFTE</sequence>
<dbReference type="AlphaFoldDB" id="A0A9X0YN52"/>
<accession>A0A9X0YN52</accession>
<name>A0A9X0YN52_9FLAO</name>
<dbReference type="EMBL" id="JAUSUU010000013">
    <property type="protein sequence ID" value="MDQ0336992.1"/>
    <property type="molecule type" value="Genomic_DNA"/>
</dbReference>
<feature type="domain" description="YHYH" evidence="2">
    <location>
        <begin position="119"/>
        <end position="213"/>
    </location>
</feature>
<dbReference type="EMBL" id="JAGGJQ010000012">
    <property type="protein sequence ID" value="MBP1841615.1"/>
    <property type="molecule type" value="Genomic_DNA"/>
</dbReference>
<feature type="chain" id="PRO_5040993920" description="YHYH domain-containing protein" evidence="1">
    <location>
        <begin position="28"/>
        <end position="268"/>
    </location>
</feature>
<dbReference type="PANTHER" id="PTHR30289">
    <property type="entry name" value="UNCHARACTERIZED PROTEIN YBCL-RELATED"/>
    <property type="match status" value="1"/>
</dbReference>
<feature type="signal peptide" evidence="1">
    <location>
        <begin position="1"/>
        <end position="27"/>
    </location>
</feature>
<gene>
    <name evidence="3" type="ORF">J2Z56_003552</name>
    <name evidence="4" type="ORF">J2Z57_003453</name>
</gene>
<dbReference type="Pfam" id="PF14240">
    <property type="entry name" value="YHYH"/>
    <property type="match status" value="1"/>
</dbReference>
<evidence type="ECO:0000313" key="4">
    <source>
        <dbReference type="EMBL" id="MDQ0336992.1"/>
    </source>
</evidence>
<evidence type="ECO:0000313" key="3">
    <source>
        <dbReference type="EMBL" id="MBP1841615.1"/>
    </source>
</evidence>
<evidence type="ECO:0000259" key="2">
    <source>
        <dbReference type="Pfam" id="PF14240"/>
    </source>
</evidence>
<dbReference type="Proteomes" id="UP001231587">
    <property type="component" value="Unassembled WGS sequence"/>
</dbReference>
<keyword evidence="6" id="KW-1185">Reference proteome</keyword>
<reference evidence="3" key="1">
    <citation type="submission" date="2021-03" db="EMBL/GenBank/DDBJ databases">
        <title>Genomic Encyclopedia of Type Strains, Phase IV (KMG-IV): sequencing the most valuable type-strain genomes for metagenomic binning, comparative biology and taxonomic classification.</title>
        <authorList>
            <person name="Goeker M."/>
        </authorList>
    </citation>
    <scope>NUCLEOTIDE SEQUENCE</scope>
    <source>
        <strain evidence="3">DSM 15523</strain>
        <strain evidence="4 6">DSM 16476</strain>
    </source>
</reference>
<dbReference type="PANTHER" id="PTHR30289:SF8">
    <property type="entry name" value="YHYH DOMAIN-CONTAINING PROTEIN"/>
    <property type="match status" value="1"/>
</dbReference>
<protein>
    <recommendedName>
        <fullName evidence="2">YHYH domain-containing protein</fullName>
    </recommendedName>
</protein>
<proteinExistence type="predicted"/>